<keyword evidence="2 10" id="KW-0813">Transport</keyword>
<name>A0ABS5JYL1_9BACT</name>
<accession>A0ABS5JYL1</accession>
<keyword evidence="8 14" id="KW-0675">Receptor</keyword>
<dbReference type="PROSITE" id="PS52016">
    <property type="entry name" value="TONB_DEPENDENT_REC_3"/>
    <property type="match status" value="1"/>
</dbReference>
<evidence type="ECO:0000256" key="7">
    <source>
        <dbReference type="ARBA" id="ARBA00023136"/>
    </source>
</evidence>
<dbReference type="PANTHER" id="PTHR30069">
    <property type="entry name" value="TONB-DEPENDENT OUTER MEMBRANE RECEPTOR"/>
    <property type="match status" value="1"/>
</dbReference>
<evidence type="ECO:0000256" key="10">
    <source>
        <dbReference type="PROSITE-ProRule" id="PRU01360"/>
    </source>
</evidence>
<dbReference type="InterPro" id="IPR012910">
    <property type="entry name" value="Plug_dom"/>
</dbReference>
<keyword evidence="4 10" id="KW-0812">Transmembrane</keyword>
<evidence type="ECO:0000259" key="13">
    <source>
        <dbReference type="Pfam" id="PF07715"/>
    </source>
</evidence>
<evidence type="ECO:0000256" key="9">
    <source>
        <dbReference type="ARBA" id="ARBA00023237"/>
    </source>
</evidence>
<reference evidence="14 15" key="1">
    <citation type="journal article" date="2015" name="Int. J. Syst. Evol. Microbiol.">
        <title>Carboxylicivirga linearis sp. nov., isolated from a sea cucumber culture pond.</title>
        <authorList>
            <person name="Wang F.Q."/>
            <person name="Zhou Y.X."/>
            <person name="Lin X.Z."/>
            <person name="Chen G.J."/>
            <person name="Du Z.J."/>
        </authorList>
    </citation>
    <scope>NUCLEOTIDE SEQUENCE [LARGE SCALE GENOMIC DNA]</scope>
    <source>
        <strain evidence="14 15">FB218</strain>
    </source>
</reference>
<dbReference type="RefSeq" id="WP_212217217.1">
    <property type="nucleotide sequence ID" value="NZ_JAGUCO010000017.1"/>
</dbReference>
<dbReference type="Proteomes" id="UP000708576">
    <property type="component" value="Unassembled WGS sequence"/>
</dbReference>
<keyword evidence="6 11" id="KW-0798">TonB box</keyword>
<keyword evidence="7 10" id="KW-0472">Membrane</keyword>
<keyword evidence="3 10" id="KW-1134">Transmembrane beta strand</keyword>
<gene>
    <name evidence="14" type="ORF">KEM10_16930</name>
</gene>
<dbReference type="PANTHER" id="PTHR30069:SF29">
    <property type="entry name" value="HEMOGLOBIN AND HEMOGLOBIN-HAPTOGLOBIN-BINDING PROTEIN 1-RELATED"/>
    <property type="match status" value="1"/>
</dbReference>
<evidence type="ECO:0000313" key="15">
    <source>
        <dbReference type="Proteomes" id="UP000708576"/>
    </source>
</evidence>
<dbReference type="InterPro" id="IPR036942">
    <property type="entry name" value="Beta-barrel_TonB_sf"/>
</dbReference>
<dbReference type="InterPro" id="IPR037066">
    <property type="entry name" value="Plug_dom_sf"/>
</dbReference>
<organism evidence="14 15">
    <name type="scientific">Carboxylicivirga linearis</name>
    <dbReference type="NCBI Taxonomy" id="1628157"/>
    <lineage>
        <taxon>Bacteria</taxon>
        <taxon>Pseudomonadati</taxon>
        <taxon>Bacteroidota</taxon>
        <taxon>Bacteroidia</taxon>
        <taxon>Marinilabiliales</taxon>
        <taxon>Marinilabiliaceae</taxon>
        <taxon>Carboxylicivirga</taxon>
    </lineage>
</organism>
<dbReference type="EMBL" id="JAGUCO010000017">
    <property type="protein sequence ID" value="MBS2099975.1"/>
    <property type="molecule type" value="Genomic_DNA"/>
</dbReference>
<evidence type="ECO:0000256" key="6">
    <source>
        <dbReference type="ARBA" id="ARBA00023077"/>
    </source>
</evidence>
<feature type="domain" description="TonB-dependent receptor plug" evidence="13">
    <location>
        <begin position="53"/>
        <end position="166"/>
    </location>
</feature>
<proteinExistence type="inferred from homology"/>
<dbReference type="Gene3D" id="2.170.130.10">
    <property type="entry name" value="TonB-dependent receptor, plug domain"/>
    <property type="match status" value="1"/>
</dbReference>
<keyword evidence="15" id="KW-1185">Reference proteome</keyword>
<dbReference type="Pfam" id="PF00593">
    <property type="entry name" value="TonB_dep_Rec_b-barrel"/>
    <property type="match status" value="1"/>
</dbReference>
<evidence type="ECO:0000256" key="5">
    <source>
        <dbReference type="ARBA" id="ARBA00022729"/>
    </source>
</evidence>
<keyword evidence="9 10" id="KW-0998">Cell outer membrane</keyword>
<dbReference type="InterPro" id="IPR039426">
    <property type="entry name" value="TonB-dep_rcpt-like"/>
</dbReference>
<dbReference type="InterPro" id="IPR000531">
    <property type="entry name" value="Beta-barrel_TonB"/>
</dbReference>
<evidence type="ECO:0000256" key="11">
    <source>
        <dbReference type="RuleBase" id="RU003357"/>
    </source>
</evidence>
<evidence type="ECO:0000256" key="3">
    <source>
        <dbReference type="ARBA" id="ARBA00022452"/>
    </source>
</evidence>
<sequence length="742" mass="84236">MNRTLFLYCFSILIFTHYSYGQNQNNQDFTYNYSLKELAELKITTGSIKEENRRSAPSNLTVITPQMIEERGYKTLVDICQDIPGFDFMMYNDGGGEYPTFNMNRGMGEVGNSEILVMVDGIIQNHISFNWSMLWTYENILIDIDRIEIIQGPGSVMYGAQAFSGIIHIVTKKNFKGIHANAFYGSHSTRGLEVFAGTTIGKETNLSLALHQYHSLGDNGHDRYDPGSYFKNIRYPSSLIYNYNAAGEFVTNTSNPRGGTYLNDGFNTQQDNVAIRSKLSYKNIEVGFFLSDYTRAYGSAVVAYEYDLNDKENTTHYQNYHIYASYTAQINAKLSLKSDLVYRATNVIPDGGFKYLYQFPDLRKNYAGYSNQTYFEERLLYDLNANNDLSFGLKFSLSNANNRIVSLGNYPNERYSTDWSWDIAADGGGLNQTKDYPNFWVKEVALFALWDYTFNNKLSSSAGIRYDYNSDFGSIVNPRLALNYNPSAYLSTKLMYGRAFRQPSIFELFSEFRGNPNLVPQNIQTIELQMASLFNDDKLAIKMNVYYSLINDLIGQVEDPAMPSGERYENIGKQKIGGISATADYQISKSIRLYSNYNLINGINNKGAFYAIDRTATHKVNAGLNIKLFDGLLTSDLRMNYVGKRKAPESNSWLQTYENGYAPSYTKANWVLSYQLSPQLLGQIIINNAFNTQYYGVGHESGSGFIDDYNYLSNVNPDGVIPAYHPQPGRTVFVNLIYKFNP</sequence>
<comment type="similarity">
    <text evidence="10 11">Belongs to the TonB-dependent receptor family.</text>
</comment>
<comment type="subcellular location">
    <subcellularLocation>
        <location evidence="1 10">Cell outer membrane</location>
        <topology evidence="1 10">Multi-pass membrane protein</topology>
    </subcellularLocation>
</comment>
<dbReference type="Gene3D" id="2.40.170.20">
    <property type="entry name" value="TonB-dependent receptor, beta-barrel domain"/>
    <property type="match status" value="1"/>
</dbReference>
<comment type="caution">
    <text evidence="14">The sequence shown here is derived from an EMBL/GenBank/DDBJ whole genome shotgun (WGS) entry which is preliminary data.</text>
</comment>
<feature type="domain" description="TonB-dependent receptor-like beta-barrel" evidence="12">
    <location>
        <begin position="260"/>
        <end position="680"/>
    </location>
</feature>
<evidence type="ECO:0000313" key="14">
    <source>
        <dbReference type="EMBL" id="MBS2099975.1"/>
    </source>
</evidence>
<evidence type="ECO:0000256" key="4">
    <source>
        <dbReference type="ARBA" id="ARBA00022692"/>
    </source>
</evidence>
<evidence type="ECO:0000256" key="1">
    <source>
        <dbReference type="ARBA" id="ARBA00004571"/>
    </source>
</evidence>
<evidence type="ECO:0000256" key="2">
    <source>
        <dbReference type="ARBA" id="ARBA00022448"/>
    </source>
</evidence>
<evidence type="ECO:0000259" key="12">
    <source>
        <dbReference type="Pfam" id="PF00593"/>
    </source>
</evidence>
<protein>
    <submittedName>
        <fullName evidence="14">TonB-dependent receptor</fullName>
    </submittedName>
</protein>
<keyword evidence="5" id="KW-0732">Signal</keyword>
<evidence type="ECO:0000256" key="8">
    <source>
        <dbReference type="ARBA" id="ARBA00023170"/>
    </source>
</evidence>
<dbReference type="SUPFAM" id="SSF56935">
    <property type="entry name" value="Porins"/>
    <property type="match status" value="1"/>
</dbReference>
<dbReference type="Pfam" id="PF07715">
    <property type="entry name" value="Plug"/>
    <property type="match status" value="1"/>
</dbReference>